<accession>A0A409XI00</accession>
<protein>
    <submittedName>
        <fullName evidence="1">Uncharacterized protein</fullName>
    </submittedName>
</protein>
<dbReference type="InParanoid" id="A0A409XI00"/>
<evidence type="ECO:0000313" key="2">
    <source>
        <dbReference type="Proteomes" id="UP000283269"/>
    </source>
</evidence>
<organism evidence="1 2">
    <name type="scientific">Psilocybe cyanescens</name>
    <dbReference type="NCBI Taxonomy" id="93625"/>
    <lineage>
        <taxon>Eukaryota</taxon>
        <taxon>Fungi</taxon>
        <taxon>Dikarya</taxon>
        <taxon>Basidiomycota</taxon>
        <taxon>Agaricomycotina</taxon>
        <taxon>Agaricomycetes</taxon>
        <taxon>Agaricomycetidae</taxon>
        <taxon>Agaricales</taxon>
        <taxon>Agaricineae</taxon>
        <taxon>Strophariaceae</taxon>
        <taxon>Psilocybe</taxon>
    </lineage>
</organism>
<reference evidence="1 2" key="1">
    <citation type="journal article" date="2018" name="Evol. Lett.">
        <title>Horizontal gene cluster transfer increased hallucinogenic mushroom diversity.</title>
        <authorList>
            <person name="Reynolds H.T."/>
            <person name="Vijayakumar V."/>
            <person name="Gluck-Thaler E."/>
            <person name="Korotkin H.B."/>
            <person name="Matheny P.B."/>
            <person name="Slot J.C."/>
        </authorList>
    </citation>
    <scope>NUCLEOTIDE SEQUENCE [LARGE SCALE GENOMIC DNA]</scope>
    <source>
        <strain evidence="1 2">2631</strain>
    </source>
</reference>
<dbReference type="Proteomes" id="UP000283269">
    <property type="component" value="Unassembled WGS sequence"/>
</dbReference>
<name>A0A409XI00_PSICY</name>
<dbReference type="EMBL" id="NHYD01001642">
    <property type="protein sequence ID" value="PPQ90379.1"/>
    <property type="molecule type" value="Genomic_DNA"/>
</dbReference>
<dbReference type="AlphaFoldDB" id="A0A409XI00"/>
<evidence type="ECO:0000313" key="1">
    <source>
        <dbReference type="EMBL" id="PPQ90379.1"/>
    </source>
</evidence>
<comment type="caution">
    <text evidence="1">The sequence shown here is derived from an EMBL/GenBank/DDBJ whole genome shotgun (WGS) entry which is preliminary data.</text>
</comment>
<proteinExistence type="predicted"/>
<sequence>MHPEQPVESDRDYVPDGRFFDPTQRYHSQVKVLVINDNPQPDHSGVRGSTGAATMRWQVMMHELENDGEEIGHSISRHLREEDQKERVRSANVGVDEVVVVGEGEGEDNSDAWASDVDLCSVWIWFEDDATHDEPNEPRQECACSCSLGTPPVSQVARPGTADSFVSFGSNSSTIASVAVGALSLRHDVYAGPRNQHLENIHTTSTTMQSVPGTRESSLSCNVQFVDYAAQGRPGSSMSVAADLQQVSQLQLAPVDISIGGGGEDDGQVGSDEERKDWCKNKRRFRRKGGNVSGAELGDDIV</sequence>
<keyword evidence="2" id="KW-1185">Reference proteome</keyword>
<gene>
    <name evidence="1" type="ORF">CVT25_007790</name>
</gene>